<evidence type="ECO:0000256" key="3">
    <source>
        <dbReference type="ARBA" id="ARBA00023163"/>
    </source>
</evidence>
<dbReference type="PANTHER" id="PTHR30146">
    <property type="entry name" value="LACI-RELATED TRANSCRIPTIONAL REPRESSOR"/>
    <property type="match status" value="1"/>
</dbReference>
<keyword evidence="6" id="KW-1185">Reference proteome</keyword>
<dbReference type="InterPro" id="IPR028082">
    <property type="entry name" value="Peripla_BP_I"/>
</dbReference>
<dbReference type="Gene3D" id="3.40.50.2300">
    <property type="match status" value="2"/>
</dbReference>
<evidence type="ECO:0000313" key="5">
    <source>
        <dbReference type="EMBL" id="GAA1501625.1"/>
    </source>
</evidence>
<evidence type="ECO:0000259" key="4">
    <source>
        <dbReference type="PROSITE" id="PS50932"/>
    </source>
</evidence>
<dbReference type="RefSeq" id="WP_344293995.1">
    <property type="nucleotide sequence ID" value="NZ_BAAAPF010000314.1"/>
</dbReference>
<dbReference type="InterPro" id="IPR010982">
    <property type="entry name" value="Lambda_DNA-bd_dom_sf"/>
</dbReference>
<dbReference type="CDD" id="cd01392">
    <property type="entry name" value="HTH_LacI"/>
    <property type="match status" value="1"/>
</dbReference>
<keyword evidence="3" id="KW-0804">Transcription</keyword>
<evidence type="ECO:0000256" key="1">
    <source>
        <dbReference type="ARBA" id="ARBA00023015"/>
    </source>
</evidence>
<evidence type="ECO:0000256" key="2">
    <source>
        <dbReference type="ARBA" id="ARBA00023125"/>
    </source>
</evidence>
<dbReference type="InterPro" id="IPR000843">
    <property type="entry name" value="HTH_LacI"/>
</dbReference>
<dbReference type="GO" id="GO:0003677">
    <property type="term" value="F:DNA binding"/>
    <property type="evidence" value="ECO:0007669"/>
    <property type="project" value="UniProtKB-KW"/>
</dbReference>
<dbReference type="InterPro" id="IPR046335">
    <property type="entry name" value="LacI/GalR-like_sensor"/>
</dbReference>
<dbReference type="Gene3D" id="1.10.260.40">
    <property type="entry name" value="lambda repressor-like DNA-binding domains"/>
    <property type="match status" value="1"/>
</dbReference>
<keyword evidence="2 5" id="KW-0238">DNA-binding</keyword>
<dbReference type="SUPFAM" id="SSF53822">
    <property type="entry name" value="Periplasmic binding protein-like I"/>
    <property type="match status" value="1"/>
</dbReference>
<evidence type="ECO:0000313" key="6">
    <source>
        <dbReference type="Proteomes" id="UP001500443"/>
    </source>
</evidence>
<reference evidence="5 6" key="1">
    <citation type="journal article" date="2019" name="Int. J. Syst. Evol. Microbiol.">
        <title>The Global Catalogue of Microorganisms (GCM) 10K type strain sequencing project: providing services to taxonomists for standard genome sequencing and annotation.</title>
        <authorList>
            <consortium name="The Broad Institute Genomics Platform"/>
            <consortium name="The Broad Institute Genome Sequencing Center for Infectious Disease"/>
            <person name="Wu L."/>
            <person name="Ma J."/>
        </authorList>
    </citation>
    <scope>NUCLEOTIDE SEQUENCE [LARGE SCALE GENOMIC DNA]</scope>
    <source>
        <strain evidence="5 6">JCM 15481</strain>
    </source>
</reference>
<sequence>MSGARLKDVAERAGVSIKTVSNVVRGAARVAGPTRERVLRAIDELGYRPHASARHLRTGRSGVIALAVPELVAPYFAELATCVIAAAKESGQTVLIEVTDGDPAEELRIACGLSDPLIDGVLLSPLGLDQTALAGRERRVPLVLLGERDYEVPADHVLIDNVAAARDATRHLVGLGRRRIGVIGWQHDEPPHATAQQRMQGHREALAEAGLAYDPVLAPAVGAYTRADGAAAMRELRALPQPPDAVFCFTDMLASGAMRVAHDEGLAIPEDLAVVGFDDIQEARYMVPSLTSVAPDKQELARLAVKALLARIEGPAEAPPTTVLAGYDLALRESTGLSPSRP</sequence>
<dbReference type="PROSITE" id="PS50932">
    <property type="entry name" value="HTH_LACI_2"/>
    <property type="match status" value="1"/>
</dbReference>
<dbReference type="PANTHER" id="PTHR30146:SF109">
    <property type="entry name" value="HTH-TYPE TRANSCRIPTIONAL REGULATOR GALS"/>
    <property type="match status" value="1"/>
</dbReference>
<organism evidence="5 6">
    <name type="scientific">Streptomyces synnematoformans</name>
    <dbReference type="NCBI Taxonomy" id="415721"/>
    <lineage>
        <taxon>Bacteria</taxon>
        <taxon>Bacillati</taxon>
        <taxon>Actinomycetota</taxon>
        <taxon>Actinomycetes</taxon>
        <taxon>Kitasatosporales</taxon>
        <taxon>Streptomycetaceae</taxon>
        <taxon>Streptomyces</taxon>
    </lineage>
</organism>
<comment type="caution">
    <text evidence="5">The sequence shown here is derived from an EMBL/GenBank/DDBJ whole genome shotgun (WGS) entry which is preliminary data.</text>
</comment>
<dbReference type="Proteomes" id="UP001500443">
    <property type="component" value="Unassembled WGS sequence"/>
</dbReference>
<dbReference type="Pfam" id="PF13377">
    <property type="entry name" value="Peripla_BP_3"/>
    <property type="match status" value="1"/>
</dbReference>
<dbReference type="SUPFAM" id="SSF47413">
    <property type="entry name" value="lambda repressor-like DNA-binding domains"/>
    <property type="match status" value="1"/>
</dbReference>
<dbReference type="PROSITE" id="PS00356">
    <property type="entry name" value="HTH_LACI_1"/>
    <property type="match status" value="1"/>
</dbReference>
<protein>
    <submittedName>
        <fullName evidence="5">LacI family DNA-binding transcriptional regulator</fullName>
    </submittedName>
</protein>
<proteinExistence type="predicted"/>
<dbReference type="EMBL" id="BAAAPF010000314">
    <property type="protein sequence ID" value="GAA1501625.1"/>
    <property type="molecule type" value="Genomic_DNA"/>
</dbReference>
<dbReference type="CDD" id="cd06267">
    <property type="entry name" value="PBP1_LacI_sugar_binding-like"/>
    <property type="match status" value="1"/>
</dbReference>
<dbReference type="SMART" id="SM00354">
    <property type="entry name" value="HTH_LACI"/>
    <property type="match status" value="1"/>
</dbReference>
<dbReference type="Pfam" id="PF00356">
    <property type="entry name" value="LacI"/>
    <property type="match status" value="1"/>
</dbReference>
<accession>A0ABN1ZNX1</accession>
<feature type="domain" description="HTH lacI-type" evidence="4">
    <location>
        <begin position="4"/>
        <end position="58"/>
    </location>
</feature>
<name>A0ABN1ZNX1_9ACTN</name>
<keyword evidence="1" id="KW-0805">Transcription regulation</keyword>
<gene>
    <name evidence="5" type="ORF">GCM10009802_58350</name>
</gene>